<organism evidence="2 3">
    <name type="scientific">Candidatus Aphodocola excrementigallinarum</name>
    <dbReference type="NCBI Taxonomy" id="2840670"/>
    <lineage>
        <taxon>Bacteria</taxon>
        <taxon>Bacillati</taxon>
        <taxon>Bacillota</taxon>
        <taxon>Bacilli</taxon>
        <taxon>Candidatus Aphodocola</taxon>
    </lineage>
</organism>
<accession>A0A9D1IMS0</accession>
<dbReference type="AlphaFoldDB" id="A0A9D1IMS0"/>
<evidence type="ECO:0000313" key="2">
    <source>
        <dbReference type="EMBL" id="HIU40142.1"/>
    </source>
</evidence>
<reference evidence="2" key="1">
    <citation type="submission" date="2020-10" db="EMBL/GenBank/DDBJ databases">
        <authorList>
            <person name="Gilroy R."/>
        </authorList>
    </citation>
    <scope>NUCLEOTIDE SEQUENCE</scope>
    <source>
        <strain evidence="2">CHK193-30670</strain>
    </source>
</reference>
<dbReference type="InterPro" id="IPR051454">
    <property type="entry name" value="RNA/ubiquinone_mod_enzymes"/>
</dbReference>
<evidence type="ECO:0000259" key="1">
    <source>
        <dbReference type="Pfam" id="PF12392"/>
    </source>
</evidence>
<sequence length="716" mass="82518">MRKVELLSPAGNMECLKAAIEAGCDAVYIGGKLFSARGFAGNFTDDEIIEAIKYAHLYGVKVYVTINTIIYQREVNTFLNYVRFLHQNNVDAVIIEDIGMFCLLKNKFPNLTIHASTQMNIHNYEGALLAKKLGFKRVVMARETPLEVIEKIKKDIDIELEVFIHGALCVCYSGQCLASALIGNRSANRGTCAQICRKKYNLYDKNNNKLNDNNYLLSTKDLCTLENLSEIIKTGVCSLKIEGRMKRKEYVYLVTKIYRLAIDSYYENKKIDFKKCIINLKKMFNRGFTKGFMLEEENNLFANDLRPNHLGVKIGKVKSKVKDNLIIKLNGTLSLNDGIRILDEKEDTGFVVTNMRVNNEKKMVANKGEAASIKCDKYIKKGSDVLLTTDYNMVKEIDKLIKDNKRRVLIDVIIEAKENKPLKIKVTDIDKNTVTYESNYVVEKAINNSITKDQIIKQISKTGNTIYKLGNVKVNMDDNIFINIKALNDLRRKALLLLDDKRLYQIPFKENEFKPNIKDFKKEEKMSALINSKDDYFKVKDKADTIYVSDKSLLLSDKCVLKLPRIINKYEDYNKKVLVGEFGSLLKYKNFDTDFSFNVVNSYSVYFLHKLGAQKVTLSYELNYAGIKCLIDEYESLFNAHPNVEVIKDSYPEAMVCKYNLGYKYKFKEAFLEDEYKNKYKIVNNDSYMTIYNFKKITFDEEELYKLGVNSVRTNI</sequence>
<dbReference type="Proteomes" id="UP000824074">
    <property type="component" value="Unassembled WGS sequence"/>
</dbReference>
<dbReference type="Pfam" id="PF12392">
    <property type="entry name" value="DUF3656"/>
    <property type="match status" value="1"/>
</dbReference>
<protein>
    <submittedName>
        <fullName evidence="2">U32 family peptidase</fullName>
    </submittedName>
</protein>
<dbReference type="SUPFAM" id="SSF51366">
    <property type="entry name" value="Ribulose-phoshate binding barrel"/>
    <property type="match status" value="1"/>
</dbReference>
<feature type="domain" description="Peptidase U32 collagenase" evidence="1">
    <location>
        <begin position="387"/>
        <end position="503"/>
    </location>
</feature>
<dbReference type="PANTHER" id="PTHR30217:SF10">
    <property type="entry name" value="23S RRNA 5-HYDROXYCYTIDINE C2501 SYNTHASE"/>
    <property type="match status" value="1"/>
</dbReference>
<name>A0A9D1IMS0_9FIRM</name>
<reference evidence="2" key="2">
    <citation type="journal article" date="2021" name="PeerJ">
        <title>Extensive microbial diversity within the chicken gut microbiome revealed by metagenomics and culture.</title>
        <authorList>
            <person name="Gilroy R."/>
            <person name="Ravi A."/>
            <person name="Getino M."/>
            <person name="Pursley I."/>
            <person name="Horton D.L."/>
            <person name="Alikhan N.F."/>
            <person name="Baker D."/>
            <person name="Gharbi K."/>
            <person name="Hall N."/>
            <person name="Watson M."/>
            <person name="Adriaenssens E.M."/>
            <person name="Foster-Nyarko E."/>
            <person name="Jarju S."/>
            <person name="Secka A."/>
            <person name="Antonio M."/>
            <person name="Oren A."/>
            <person name="Chaudhuri R.R."/>
            <person name="La Ragione R."/>
            <person name="Hildebrand F."/>
            <person name="Pallen M.J."/>
        </authorList>
    </citation>
    <scope>NUCLEOTIDE SEQUENCE</scope>
    <source>
        <strain evidence="2">CHK193-30670</strain>
    </source>
</reference>
<dbReference type="InterPro" id="IPR001539">
    <property type="entry name" value="Peptidase_U32"/>
</dbReference>
<dbReference type="PANTHER" id="PTHR30217">
    <property type="entry name" value="PEPTIDASE U32 FAMILY"/>
    <property type="match status" value="1"/>
</dbReference>
<evidence type="ECO:0000313" key="3">
    <source>
        <dbReference type="Proteomes" id="UP000824074"/>
    </source>
</evidence>
<dbReference type="InterPro" id="IPR011060">
    <property type="entry name" value="RibuloseP-bd_barrel"/>
</dbReference>
<comment type="caution">
    <text evidence="2">The sequence shown here is derived from an EMBL/GenBank/DDBJ whole genome shotgun (WGS) entry which is preliminary data.</text>
</comment>
<proteinExistence type="predicted"/>
<dbReference type="EMBL" id="DVMT01000027">
    <property type="protein sequence ID" value="HIU40142.1"/>
    <property type="molecule type" value="Genomic_DNA"/>
</dbReference>
<dbReference type="InterPro" id="IPR020988">
    <property type="entry name" value="Pept_U32_collagenase"/>
</dbReference>
<gene>
    <name evidence="2" type="ORF">IAB68_02425</name>
</gene>
<dbReference type="Pfam" id="PF01136">
    <property type="entry name" value="Peptidase_U32"/>
    <property type="match status" value="1"/>
</dbReference>